<evidence type="ECO:0000313" key="2">
    <source>
        <dbReference type="Proteomes" id="UP001246473"/>
    </source>
</evidence>
<name>A0AAP5QFS9_9BURK</name>
<gene>
    <name evidence="1" type="ORF">ParKJ_35215</name>
</gene>
<proteinExistence type="predicted"/>
<dbReference type="EMBL" id="JANSLM010000018">
    <property type="protein sequence ID" value="MDT8842691.1"/>
    <property type="molecule type" value="Genomic_DNA"/>
</dbReference>
<comment type="caution">
    <text evidence="1">The sequence shown here is derived from an EMBL/GenBank/DDBJ whole genome shotgun (WGS) entry which is preliminary data.</text>
</comment>
<accession>A0AAP5QFS9</accession>
<protein>
    <submittedName>
        <fullName evidence="1">Uncharacterized protein</fullName>
    </submittedName>
</protein>
<sequence>MDQKQVEALTTSPSVATDKIHGPLNALALVKLVDAFYSPDDRMLLLKEIDDAYVACNVAYEAMAAGTPTARSWTDEQKSEHQRLLNAKVECDRVVDELRKEHKLLFRLRDARDTLSKSKYE</sequence>
<evidence type="ECO:0000313" key="1">
    <source>
        <dbReference type="EMBL" id="MDT8842691.1"/>
    </source>
</evidence>
<reference evidence="1" key="1">
    <citation type="submission" date="2022-08" db="EMBL/GenBank/DDBJ databases">
        <authorList>
            <person name="Kim S.-J."/>
        </authorList>
    </citation>
    <scope>NUCLEOTIDE SEQUENCE</scope>
    <source>
        <strain evidence="1">KJ</strain>
    </source>
</reference>
<dbReference type="RefSeq" id="WP_146153345.1">
    <property type="nucleotide sequence ID" value="NZ_CP010025.1"/>
</dbReference>
<dbReference type="Proteomes" id="UP001246473">
    <property type="component" value="Unassembled WGS sequence"/>
</dbReference>
<dbReference type="GeneID" id="66513600"/>
<organism evidence="1 2">
    <name type="scientific">Paraburkholderia fungorum</name>
    <dbReference type="NCBI Taxonomy" id="134537"/>
    <lineage>
        <taxon>Bacteria</taxon>
        <taxon>Pseudomonadati</taxon>
        <taxon>Pseudomonadota</taxon>
        <taxon>Betaproteobacteria</taxon>
        <taxon>Burkholderiales</taxon>
        <taxon>Burkholderiaceae</taxon>
        <taxon>Paraburkholderia</taxon>
    </lineage>
</organism>
<dbReference type="AlphaFoldDB" id="A0AAP5QFS9"/>